<accession>A0A502CVU1</accession>
<dbReference type="RefSeq" id="WP_140739738.1">
    <property type="nucleotide sequence ID" value="NZ_RCZM01000003.1"/>
</dbReference>
<dbReference type="AlphaFoldDB" id="A0A502CVU1"/>
<comment type="caution">
    <text evidence="3">The sequence shown here is derived from an EMBL/GenBank/DDBJ whole genome shotgun (WGS) entry which is preliminary data.</text>
</comment>
<dbReference type="Proteomes" id="UP000317722">
    <property type="component" value="Unassembled WGS sequence"/>
</dbReference>
<name>A0A502CVU1_9MICO</name>
<dbReference type="OrthoDB" id="3872138at2"/>
<keyword evidence="2" id="KW-1133">Transmembrane helix</keyword>
<organism evidence="3 4">
    <name type="scientific">Pedococcus bigeumensis</name>
    <dbReference type="NCBI Taxonomy" id="433644"/>
    <lineage>
        <taxon>Bacteria</taxon>
        <taxon>Bacillati</taxon>
        <taxon>Actinomycetota</taxon>
        <taxon>Actinomycetes</taxon>
        <taxon>Micrococcales</taxon>
        <taxon>Intrasporangiaceae</taxon>
        <taxon>Pedococcus</taxon>
    </lineage>
</organism>
<feature type="transmembrane region" description="Helical" evidence="2">
    <location>
        <begin position="79"/>
        <end position="96"/>
    </location>
</feature>
<dbReference type="EMBL" id="RCZM01000003">
    <property type="protein sequence ID" value="TPG17038.1"/>
    <property type="molecule type" value="Genomic_DNA"/>
</dbReference>
<sequence length="230" mass="25191">MNTPIVGDQDPSRAAGPAYPPMRAMSVPEPSPVPVVDHSRWSRRTHRWLFALSGLCVALSCLVFFGGDTYYWVERLLPPAFWFLGTSTLIQAASWFDEHRGQPAWGFRALLAVLVVMLGFGAYTVHSANPPALSSDRSPDGRVTAVVRDGTPIIVDPVRIVTVHQNAGLLSRKWTVGCVQADGPNAYESVAWLDDTTLEVRTKNGQRVRASRDSAGRPLKRLSPLDDACP</sequence>
<keyword evidence="4" id="KW-1185">Reference proteome</keyword>
<evidence type="ECO:0000313" key="3">
    <source>
        <dbReference type="EMBL" id="TPG17038.1"/>
    </source>
</evidence>
<feature type="transmembrane region" description="Helical" evidence="2">
    <location>
        <begin position="105"/>
        <end position="125"/>
    </location>
</feature>
<keyword evidence="2" id="KW-0472">Membrane</keyword>
<evidence type="ECO:0000256" key="1">
    <source>
        <dbReference type="SAM" id="MobiDB-lite"/>
    </source>
</evidence>
<evidence type="ECO:0000313" key="4">
    <source>
        <dbReference type="Proteomes" id="UP000317722"/>
    </source>
</evidence>
<feature type="transmembrane region" description="Helical" evidence="2">
    <location>
        <begin position="48"/>
        <end position="67"/>
    </location>
</feature>
<proteinExistence type="predicted"/>
<reference evidence="3 4" key="1">
    <citation type="journal article" date="2019" name="Environ. Microbiol.">
        <title>Species interactions and distinct microbial communities in high Arctic permafrost affected cryosols are associated with the CH4 and CO2 gas fluxes.</title>
        <authorList>
            <person name="Altshuler I."/>
            <person name="Hamel J."/>
            <person name="Turney S."/>
            <person name="Magnuson E."/>
            <person name="Levesque R."/>
            <person name="Greer C."/>
            <person name="Whyte L.G."/>
        </authorList>
    </citation>
    <scope>NUCLEOTIDE SEQUENCE [LARGE SCALE GENOMIC DNA]</scope>
    <source>
        <strain evidence="3 4">S9.3A</strain>
    </source>
</reference>
<gene>
    <name evidence="3" type="ORF">EAH86_09690</name>
</gene>
<keyword evidence="2" id="KW-0812">Transmembrane</keyword>
<feature type="region of interest" description="Disordered" evidence="1">
    <location>
        <begin position="204"/>
        <end position="230"/>
    </location>
</feature>
<evidence type="ECO:0000256" key="2">
    <source>
        <dbReference type="SAM" id="Phobius"/>
    </source>
</evidence>
<protein>
    <submittedName>
        <fullName evidence="3">Uncharacterized protein</fullName>
    </submittedName>
</protein>